<dbReference type="Gene3D" id="3.30.70.270">
    <property type="match status" value="1"/>
</dbReference>
<dbReference type="Pfam" id="PF13426">
    <property type="entry name" value="PAS_9"/>
    <property type="match status" value="1"/>
</dbReference>
<evidence type="ECO:0000259" key="2">
    <source>
        <dbReference type="PROSITE" id="PS50112"/>
    </source>
</evidence>
<dbReference type="NCBIfam" id="TIGR00254">
    <property type="entry name" value="GGDEF"/>
    <property type="match status" value="1"/>
</dbReference>
<dbReference type="Pfam" id="PF00990">
    <property type="entry name" value="GGDEF"/>
    <property type="match status" value="1"/>
</dbReference>
<accession>A0A7M1S6P8</accession>
<keyword evidence="6" id="KW-1185">Reference proteome</keyword>
<gene>
    <name evidence="5" type="ORF">IMZ28_05040</name>
</gene>
<dbReference type="SUPFAM" id="SSF55073">
    <property type="entry name" value="Nucleotide cyclase"/>
    <property type="match status" value="1"/>
</dbReference>
<protein>
    <submittedName>
        <fullName evidence="5">EAL domain-containing protein</fullName>
    </submittedName>
</protein>
<dbReference type="SMART" id="SM00091">
    <property type="entry name" value="PAS"/>
    <property type="match status" value="1"/>
</dbReference>
<dbReference type="SUPFAM" id="SSF141868">
    <property type="entry name" value="EAL domain-like"/>
    <property type="match status" value="1"/>
</dbReference>
<dbReference type="InterPro" id="IPR001633">
    <property type="entry name" value="EAL_dom"/>
</dbReference>
<feature type="domain" description="PAS" evidence="2">
    <location>
        <begin position="212"/>
        <end position="256"/>
    </location>
</feature>
<evidence type="ECO:0000256" key="1">
    <source>
        <dbReference type="SAM" id="Phobius"/>
    </source>
</evidence>
<dbReference type="Gene3D" id="3.30.450.20">
    <property type="entry name" value="PAS domain"/>
    <property type="match status" value="1"/>
</dbReference>
<dbReference type="KEGG" id="sinu:IMZ28_05040"/>
<dbReference type="CDD" id="cd01949">
    <property type="entry name" value="GGDEF"/>
    <property type="match status" value="1"/>
</dbReference>
<dbReference type="InterPro" id="IPR035919">
    <property type="entry name" value="EAL_sf"/>
</dbReference>
<dbReference type="SMART" id="SM00267">
    <property type="entry name" value="GGDEF"/>
    <property type="match status" value="1"/>
</dbReference>
<reference evidence="5 6" key="1">
    <citation type="submission" date="2020-10" db="EMBL/GenBank/DDBJ databases">
        <title>The genome of sulfurovum sp.</title>
        <authorList>
            <person name="Xie S."/>
            <person name="Shao Z."/>
            <person name="Jiang L."/>
        </authorList>
    </citation>
    <scope>NUCLEOTIDE SEQUENCE [LARGE SCALE GENOMIC DNA]</scope>
    <source>
        <strain evidence="5 6">ST-419</strain>
    </source>
</reference>
<dbReference type="NCBIfam" id="TIGR00229">
    <property type="entry name" value="sensory_box"/>
    <property type="match status" value="1"/>
</dbReference>
<keyword evidence="1" id="KW-0812">Transmembrane</keyword>
<feature type="domain" description="GGDEF" evidence="4">
    <location>
        <begin position="364"/>
        <end position="502"/>
    </location>
</feature>
<name>A0A7M1S6P8_9BACT</name>
<evidence type="ECO:0000259" key="3">
    <source>
        <dbReference type="PROSITE" id="PS50883"/>
    </source>
</evidence>
<proteinExistence type="predicted"/>
<keyword evidence="1" id="KW-0472">Membrane</keyword>
<feature type="transmembrane region" description="Helical" evidence="1">
    <location>
        <begin position="55"/>
        <end position="76"/>
    </location>
</feature>
<dbReference type="InterPro" id="IPR035965">
    <property type="entry name" value="PAS-like_dom_sf"/>
</dbReference>
<evidence type="ECO:0000313" key="5">
    <source>
        <dbReference type="EMBL" id="QOR62834.1"/>
    </source>
</evidence>
<dbReference type="PROSITE" id="PS50887">
    <property type="entry name" value="GGDEF"/>
    <property type="match status" value="1"/>
</dbReference>
<feature type="transmembrane region" description="Helical" evidence="1">
    <location>
        <begin position="168"/>
        <end position="189"/>
    </location>
</feature>
<dbReference type="AlphaFoldDB" id="A0A7M1S6P8"/>
<keyword evidence="1" id="KW-1133">Transmembrane helix</keyword>
<dbReference type="InterPro" id="IPR043128">
    <property type="entry name" value="Rev_trsase/Diguanyl_cyclase"/>
</dbReference>
<dbReference type="Gene3D" id="3.20.20.450">
    <property type="entry name" value="EAL domain"/>
    <property type="match status" value="1"/>
</dbReference>
<dbReference type="InterPro" id="IPR000014">
    <property type="entry name" value="PAS"/>
</dbReference>
<sequence>MKYLLKALSTLQGSNGTDREMVSRLYHLSLRSLIALIIFALVVSYYLYSALQLSILFWGTCIVTISLIRLVAVYYFKKHEERYSTREWYRLFFVFNVITALIVSLLGTVYILDVSDLERLFIIASLVGLSGAAMSSLFPDIRITFWYITILLFPLIICVLSIGGEQYILIGIMLVLYYFAQLLIAYNSYKQNEDLFRHQQEIIKAQEQLFKNRETLEYFYTQAPIGIFSYNTDLKIIECNEAFLKLFHLKKDEIIGMDLNLLPDQSPLKIIKTALKDGVQDYVGPYLSMKGLEYWIEAKAFPIHDHEKRVIGGVVLIENKTKEHRAVEKLKYMAAHDALTQLSNRRGFRHYMETLIKDEKHKSHYSLLFYLDLNRFKYINDSLGHTFGDKLLKEVALRLKYIVPNECSLTRLGGDEFVVVVPFVSVHREPAREEAEAFALKIHNAFEEAFIIEGIRFYINTSIGIVLIEPGFDNLEEIVRHADIAMYEAKKHGKNHISFYNDKLDEERKQTFTLQQDLIYALEHEGFELYLQPIVNIEDDSVNAAEALIRWHHPKQGLLLPADFIPLAIELGVITEIGWWVLRKVCQTISLWKKEGIWKLDYISININAKQLIKEDFTERFFAQLNAYDIDTKDIKIEITETSLINNFELTQQVIHELQQRGIKCIIDDFGTGYSSLSYLKKLSFSVLKIDREFIFDLENNIANETLIRMIVAIAKQFNYKIVVEGIEKLEQKEIIKNIDAHVSYQGFLVSKPLPINDFEEKFIEKEKALSHSRVVQESV</sequence>
<dbReference type="RefSeq" id="WP_197549651.1">
    <property type="nucleotide sequence ID" value="NZ_CP063164.1"/>
</dbReference>
<evidence type="ECO:0000259" key="4">
    <source>
        <dbReference type="PROSITE" id="PS50887"/>
    </source>
</evidence>
<evidence type="ECO:0000313" key="6">
    <source>
        <dbReference type="Proteomes" id="UP000595074"/>
    </source>
</evidence>
<dbReference type="Pfam" id="PF00563">
    <property type="entry name" value="EAL"/>
    <property type="match status" value="1"/>
</dbReference>
<feature type="transmembrane region" description="Helical" evidence="1">
    <location>
        <begin position="28"/>
        <end position="49"/>
    </location>
</feature>
<feature type="domain" description="EAL" evidence="3">
    <location>
        <begin position="511"/>
        <end position="767"/>
    </location>
</feature>
<dbReference type="PANTHER" id="PTHR44757">
    <property type="entry name" value="DIGUANYLATE CYCLASE DGCP"/>
    <property type="match status" value="1"/>
</dbReference>
<dbReference type="SMART" id="SM00052">
    <property type="entry name" value="EAL"/>
    <property type="match status" value="1"/>
</dbReference>
<dbReference type="CDD" id="cd01948">
    <property type="entry name" value="EAL"/>
    <property type="match status" value="1"/>
</dbReference>
<feature type="transmembrane region" description="Helical" evidence="1">
    <location>
        <begin position="145"/>
        <end position="162"/>
    </location>
</feature>
<dbReference type="InterPro" id="IPR029787">
    <property type="entry name" value="Nucleotide_cyclase"/>
</dbReference>
<dbReference type="PANTHER" id="PTHR44757:SF2">
    <property type="entry name" value="BIOFILM ARCHITECTURE MAINTENANCE PROTEIN MBAA"/>
    <property type="match status" value="1"/>
</dbReference>
<dbReference type="SUPFAM" id="SSF55785">
    <property type="entry name" value="PYP-like sensor domain (PAS domain)"/>
    <property type="match status" value="1"/>
</dbReference>
<dbReference type="CDD" id="cd00130">
    <property type="entry name" value="PAS"/>
    <property type="match status" value="1"/>
</dbReference>
<dbReference type="InterPro" id="IPR000160">
    <property type="entry name" value="GGDEF_dom"/>
</dbReference>
<organism evidence="5 6">
    <name type="scientific">Sulfurovum indicum</name>
    <dbReference type="NCBI Taxonomy" id="2779528"/>
    <lineage>
        <taxon>Bacteria</taxon>
        <taxon>Pseudomonadati</taxon>
        <taxon>Campylobacterota</taxon>
        <taxon>Epsilonproteobacteria</taxon>
        <taxon>Campylobacterales</taxon>
        <taxon>Sulfurovaceae</taxon>
        <taxon>Sulfurovum</taxon>
    </lineage>
</organism>
<feature type="transmembrane region" description="Helical" evidence="1">
    <location>
        <begin position="88"/>
        <end position="112"/>
    </location>
</feature>
<dbReference type="Proteomes" id="UP000595074">
    <property type="component" value="Chromosome"/>
</dbReference>
<dbReference type="EMBL" id="CP063164">
    <property type="protein sequence ID" value="QOR62834.1"/>
    <property type="molecule type" value="Genomic_DNA"/>
</dbReference>
<dbReference type="PROSITE" id="PS50112">
    <property type="entry name" value="PAS"/>
    <property type="match status" value="1"/>
</dbReference>
<dbReference type="PROSITE" id="PS50883">
    <property type="entry name" value="EAL"/>
    <property type="match status" value="1"/>
</dbReference>
<dbReference type="InterPro" id="IPR052155">
    <property type="entry name" value="Biofilm_reg_signaling"/>
</dbReference>